<dbReference type="RefSeq" id="WP_008597175.1">
    <property type="nucleotide sequence ID" value="NZ_AMRM01000012.1"/>
</dbReference>
<dbReference type="InterPro" id="IPR001647">
    <property type="entry name" value="HTH_TetR"/>
</dbReference>
<organism evidence="4 5">
    <name type="scientific">Nitratireductor pacificus pht-3B</name>
    <dbReference type="NCBI Taxonomy" id="391937"/>
    <lineage>
        <taxon>Bacteria</taxon>
        <taxon>Pseudomonadati</taxon>
        <taxon>Pseudomonadota</taxon>
        <taxon>Alphaproteobacteria</taxon>
        <taxon>Hyphomicrobiales</taxon>
        <taxon>Phyllobacteriaceae</taxon>
        <taxon>Nitratireductor</taxon>
    </lineage>
</organism>
<evidence type="ECO:0000313" key="4">
    <source>
        <dbReference type="EMBL" id="EKF18621.1"/>
    </source>
</evidence>
<dbReference type="AlphaFoldDB" id="K2M948"/>
<dbReference type="Gene3D" id="1.10.357.10">
    <property type="entry name" value="Tetracycline Repressor, domain 2"/>
    <property type="match status" value="1"/>
</dbReference>
<dbReference type="PATRIC" id="fig|391937.3.peg.2469"/>
<dbReference type="PANTHER" id="PTHR30055:SF223">
    <property type="entry name" value="HTH-TYPE TRANSCRIPTIONAL REGULATOR UIDR"/>
    <property type="match status" value="1"/>
</dbReference>
<dbReference type="OrthoDB" id="9811084at2"/>
<feature type="DNA-binding region" description="H-T-H motif" evidence="2">
    <location>
        <begin position="29"/>
        <end position="48"/>
    </location>
</feature>
<proteinExistence type="predicted"/>
<dbReference type="PROSITE" id="PS50977">
    <property type="entry name" value="HTH_TETR_2"/>
    <property type="match status" value="1"/>
</dbReference>
<dbReference type="Proteomes" id="UP000006786">
    <property type="component" value="Unassembled WGS sequence"/>
</dbReference>
<dbReference type="GO" id="GO:0003700">
    <property type="term" value="F:DNA-binding transcription factor activity"/>
    <property type="evidence" value="ECO:0007669"/>
    <property type="project" value="TreeGrafter"/>
</dbReference>
<dbReference type="Pfam" id="PF00440">
    <property type="entry name" value="TetR_N"/>
    <property type="match status" value="1"/>
</dbReference>
<evidence type="ECO:0000259" key="3">
    <source>
        <dbReference type="PROSITE" id="PS50977"/>
    </source>
</evidence>
<comment type="caution">
    <text evidence="4">The sequence shown here is derived from an EMBL/GenBank/DDBJ whole genome shotgun (WGS) entry which is preliminary data.</text>
</comment>
<dbReference type="eggNOG" id="COG1309">
    <property type="taxonomic scope" value="Bacteria"/>
</dbReference>
<dbReference type="GO" id="GO:0000976">
    <property type="term" value="F:transcription cis-regulatory region binding"/>
    <property type="evidence" value="ECO:0007669"/>
    <property type="project" value="TreeGrafter"/>
</dbReference>
<evidence type="ECO:0000256" key="2">
    <source>
        <dbReference type="PROSITE-ProRule" id="PRU00335"/>
    </source>
</evidence>
<keyword evidence="1 2" id="KW-0238">DNA-binding</keyword>
<dbReference type="STRING" id="391937.NA2_12014"/>
<keyword evidence="5" id="KW-1185">Reference proteome</keyword>
<sequence>MPSQQKNTRQLILDTALDIVETEGMKALTQPRIARLSGIRQSHLTYYFPRKAELYLALLDASHERAERTGGGEPPTLEAMLATLFFEPERMRFFLSILLEVGGDPDLLPVMRDHAAGLAAEIAARLGRGPDDPDILAFVDELRGFALRALMSPELARDGLGQLRTLAGKHGLTLDPPSGDP</sequence>
<dbReference type="EMBL" id="AMRM01000012">
    <property type="protein sequence ID" value="EKF18621.1"/>
    <property type="molecule type" value="Genomic_DNA"/>
</dbReference>
<feature type="domain" description="HTH tetR-type" evidence="3">
    <location>
        <begin position="6"/>
        <end position="66"/>
    </location>
</feature>
<dbReference type="PANTHER" id="PTHR30055">
    <property type="entry name" value="HTH-TYPE TRANSCRIPTIONAL REGULATOR RUTR"/>
    <property type="match status" value="1"/>
</dbReference>
<dbReference type="SUPFAM" id="SSF46689">
    <property type="entry name" value="Homeodomain-like"/>
    <property type="match status" value="1"/>
</dbReference>
<gene>
    <name evidence="4" type="ORF">NA2_12014</name>
</gene>
<reference evidence="4 5" key="1">
    <citation type="journal article" date="2012" name="J. Bacteriol.">
        <title>Genome Sequence of Nitratireductor pacificus Type Strain pht-3B.</title>
        <authorList>
            <person name="Lai Q."/>
            <person name="Li G."/>
            <person name="Shao Z."/>
        </authorList>
    </citation>
    <scope>NUCLEOTIDE SEQUENCE [LARGE SCALE GENOMIC DNA]</scope>
    <source>
        <strain evidence="5">pht-3B</strain>
    </source>
</reference>
<protein>
    <submittedName>
        <fullName evidence="4">TetR family transcriptional regulator</fullName>
    </submittedName>
</protein>
<dbReference type="InterPro" id="IPR050109">
    <property type="entry name" value="HTH-type_TetR-like_transc_reg"/>
</dbReference>
<accession>K2M948</accession>
<evidence type="ECO:0000313" key="5">
    <source>
        <dbReference type="Proteomes" id="UP000006786"/>
    </source>
</evidence>
<evidence type="ECO:0000256" key="1">
    <source>
        <dbReference type="ARBA" id="ARBA00023125"/>
    </source>
</evidence>
<dbReference type="InterPro" id="IPR009057">
    <property type="entry name" value="Homeodomain-like_sf"/>
</dbReference>
<name>K2M948_9HYPH</name>